<feature type="compositionally biased region" description="Polar residues" evidence="1">
    <location>
        <begin position="23"/>
        <end position="44"/>
    </location>
</feature>
<evidence type="ECO:0008006" key="5">
    <source>
        <dbReference type="Google" id="ProtNLM"/>
    </source>
</evidence>
<evidence type="ECO:0000313" key="4">
    <source>
        <dbReference type="Proteomes" id="UP001185706"/>
    </source>
</evidence>
<keyword evidence="2" id="KW-0732">Signal</keyword>
<feature type="chain" id="PRO_5042250615" description="Lipoprotein" evidence="2">
    <location>
        <begin position="20"/>
        <end position="175"/>
    </location>
</feature>
<dbReference type="EMBL" id="JAVBIB010000010">
    <property type="protein sequence ID" value="MDV2419618.1"/>
    <property type="molecule type" value="Genomic_DNA"/>
</dbReference>
<sequence length="175" mass="19133">MKKNLFVAVLLPLALTACKNDETNQVPAPEQSTDMSAQITSKQETPNKVKEGDSIDLNCDGATECGSKFTIDSIKFSDQCQGPVDSYGSGTEIPEGKTYLQITGQFEVNSTSDMWKMLDDPQIINGEDFTESPDMSINCHEPDGYELWSTPVDPGQKSKKFGVWIVPEDARSSPG</sequence>
<accession>A0AAE4SUT6</accession>
<dbReference type="Proteomes" id="UP001185706">
    <property type="component" value="Unassembled WGS sequence"/>
</dbReference>
<feature type="signal peptide" evidence="2">
    <location>
        <begin position="1"/>
        <end position="19"/>
    </location>
</feature>
<dbReference type="AlphaFoldDB" id="A0AAE4SUT6"/>
<protein>
    <recommendedName>
        <fullName evidence="5">Lipoprotein</fullName>
    </recommendedName>
</protein>
<feature type="region of interest" description="Disordered" evidence="1">
    <location>
        <begin position="21"/>
        <end position="52"/>
    </location>
</feature>
<proteinExistence type="predicted"/>
<gene>
    <name evidence="3" type="ORF">RAE03_07505</name>
</gene>
<evidence type="ECO:0000256" key="2">
    <source>
        <dbReference type="SAM" id="SignalP"/>
    </source>
</evidence>
<organism evidence="3 4">
    <name type="scientific">Corynebacterium tuberculostearicum</name>
    <dbReference type="NCBI Taxonomy" id="38304"/>
    <lineage>
        <taxon>Bacteria</taxon>
        <taxon>Bacillati</taxon>
        <taxon>Actinomycetota</taxon>
        <taxon>Actinomycetes</taxon>
        <taxon>Mycobacteriales</taxon>
        <taxon>Corynebacteriaceae</taxon>
        <taxon>Corynebacterium</taxon>
    </lineage>
</organism>
<dbReference type="RefSeq" id="WP_316993543.1">
    <property type="nucleotide sequence ID" value="NZ_JAVBIB010000010.1"/>
</dbReference>
<dbReference type="PROSITE" id="PS51257">
    <property type="entry name" value="PROKAR_LIPOPROTEIN"/>
    <property type="match status" value="1"/>
</dbReference>
<reference evidence="3" key="1">
    <citation type="submission" date="2023-08" db="EMBL/GenBank/DDBJ databases">
        <title>Genomic characterization of the C. tuberculostearicum species complex, a ubiquitous member of the human skin microbiome.</title>
        <authorList>
            <person name="Ahmed N."/>
            <person name="Deming C."/>
            <person name="Conlan S."/>
            <person name="Segre J."/>
        </authorList>
    </citation>
    <scope>NUCLEOTIDE SEQUENCE</scope>
    <source>
        <strain evidence="3">CTNIH22</strain>
    </source>
</reference>
<evidence type="ECO:0000313" key="3">
    <source>
        <dbReference type="EMBL" id="MDV2419618.1"/>
    </source>
</evidence>
<name>A0AAE4SUT6_9CORY</name>
<evidence type="ECO:0000256" key="1">
    <source>
        <dbReference type="SAM" id="MobiDB-lite"/>
    </source>
</evidence>
<comment type="caution">
    <text evidence="3">The sequence shown here is derived from an EMBL/GenBank/DDBJ whole genome shotgun (WGS) entry which is preliminary data.</text>
</comment>